<name>A0A7J0CR18_STRMI</name>
<evidence type="ECO:0000313" key="3">
    <source>
        <dbReference type="Proteomes" id="UP000498740"/>
    </source>
</evidence>
<dbReference type="Gene3D" id="3.40.47.10">
    <property type="match status" value="1"/>
</dbReference>
<feature type="compositionally biased region" description="Low complexity" evidence="1">
    <location>
        <begin position="115"/>
        <end position="134"/>
    </location>
</feature>
<organism evidence="2 3">
    <name type="scientific">Streptomyces microflavus</name>
    <name type="common">Streptomyces lipmanii</name>
    <dbReference type="NCBI Taxonomy" id="1919"/>
    <lineage>
        <taxon>Bacteria</taxon>
        <taxon>Bacillati</taxon>
        <taxon>Actinomycetota</taxon>
        <taxon>Actinomycetes</taxon>
        <taxon>Kitasatosporales</taxon>
        <taxon>Streptomycetaceae</taxon>
        <taxon>Streptomyces</taxon>
    </lineage>
</organism>
<accession>A0A7J0CR18</accession>
<dbReference type="AlphaFoldDB" id="A0A7J0CR18"/>
<gene>
    <name evidence="2" type="ORF">Smic_34890</name>
</gene>
<comment type="caution">
    <text evidence="2">The sequence shown here is derived from an EMBL/GenBank/DDBJ whole genome shotgun (WGS) entry which is preliminary data.</text>
</comment>
<dbReference type="Proteomes" id="UP000498740">
    <property type="component" value="Unassembled WGS sequence"/>
</dbReference>
<feature type="region of interest" description="Disordered" evidence="1">
    <location>
        <begin position="97"/>
        <end position="147"/>
    </location>
</feature>
<dbReference type="GO" id="GO:0016747">
    <property type="term" value="F:acyltransferase activity, transferring groups other than amino-acyl groups"/>
    <property type="evidence" value="ECO:0007669"/>
    <property type="project" value="UniProtKB-ARBA"/>
</dbReference>
<proteinExistence type="predicted"/>
<reference evidence="2 3" key="1">
    <citation type="submission" date="2020-05" db="EMBL/GenBank/DDBJ databases">
        <title>Whole genome shotgun sequence of Streptomyces microflavus NBRC 13062.</title>
        <authorList>
            <person name="Komaki H."/>
            <person name="Tamura T."/>
        </authorList>
    </citation>
    <scope>NUCLEOTIDE SEQUENCE [LARGE SCALE GENOMIC DNA]</scope>
    <source>
        <strain evidence="2 3">NBRC 13062</strain>
    </source>
</reference>
<evidence type="ECO:0000313" key="2">
    <source>
        <dbReference type="EMBL" id="GFN04933.1"/>
    </source>
</evidence>
<dbReference type="InterPro" id="IPR016039">
    <property type="entry name" value="Thiolase-like"/>
</dbReference>
<feature type="compositionally biased region" description="Polar residues" evidence="1">
    <location>
        <begin position="97"/>
        <end position="110"/>
    </location>
</feature>
<dbReference type="EMBL" id="BLWD01000001">
    <property type="protein sequence ID" value="GFN04933.1"/>
    <property type="molecule type" value="Genomic_DNA"/>
</dbReference>
<evidence type="ECO:0000256" key="1">
    <source>
        <dbReference type="SAM" id="MobiDB-lite"/>
    </source>
</evidence>
<protein>
    <submittedName>
        <fullName evidence="2">Uncharacterized protein</fullName>
    </submittedName>
</protein>
<sequence length="147" mass="16404">MGHPTKDRRITLERIESYLPERSVRIEELGERLGLHRAQLGVFRKFYGLDTLRFDPELPLLDLLRPAARAALEALPEDGRVDYLAYAHTTQAVARPTWTSPRWSGRTSACPTPRPSASATRPASAAWAPSRCSANCSARRAPRARTP</sequence>